<dbReference type="EMBL" id="FCON02000093">
    <property type="protein sequence ID" value="SAL80495.1"/>
    <property type="molecule type" value="Genomic_DNA"/>
</dbReference>
<dbReference type="OrthoDB" id="8961589at2"/>
<evidence type="ECO:0000313" key="2">
    <source>
        <dbReference type="Proteomes" id="UP000054770"/>
    </source>
</evidence>
<name>A0A158KHK3_9BURK</name>
<organism evidence="1 2">
    <name type="scientific">Caballeronia choica</name>
    <dbReference type="NCBI Taxonomy" id="326476"/>
    <lineage>
        <taxon>Bacteria</taxon>
        <taxon>Pseudomonadati</taxon>
        <taxon>Pseudomonadota</taxon>
        <taxon>Betaproteobacteria</taxon>
        <taxon>Burkholderiales</taxon>
        <taxon>Burkholderiaceae</taxon>
        <taxon>Caballeronia</taxon>
    </lineage>
</organism>
<keyword evidence="2" id="KW-1185">Reference proteome</keyword>
<proteinExistence type="predicted"/>
<protein>
    <submittedName>
        <fullName evidence="1">Uncharacterized protein</fullName>
    </submittedName>
</protein>
<evidence type="ECO:0000313" key="1">
    <source>
        <dbReference type="EMBL" id="SAL80495.1"/>
    </source>
</evidence>
<reference evidence="1" key="1">
    <citation type="submission" date="2016-01" db="EMBL/GenBank/DDBJ databases">
        <authorList>
            <person name="Peeters C."/>
        </authorList>
    </citation>
    <scope>NUCLEOTIDE SEQUENCE [LARGE SCALE GENOMIC DNA]</scope>
    <source>
        <strain evidence="1">LMG 22940</strain>
    </source>
</reference>
<comment type="caution">
    <text evidence="1">The sequence shown here is derived from an EMBL/GenBank/DDBJ whole genome shotgun (WGS) entry which is preliminary data.</text>
</comment>
<gene>
    <name evidence="1" type="ORF">AWB68_05870</name>
</gene>
<dbReference type="AlphaFoldDB" id="A0A158KHK3"/>
<dbReference type="RefSeq" id="WP_087647864.1">
    <property type="nucleotide sequence ID" value="NZ_FCON02000093.1"/>
</dbReference>
<accession>A0A158KHK3</accession>
<sequence>MPVVFVARKGLSKLDGKFDADFWAKSLDNVAEVIGHPDCPRITEGLEVGGAYQFQEEHLFSVAKKGGDFARCMEQLADMVGYHWQMAGADGPGPFRDLFRHPGQFGTIGPVASARLAADFAHWDECARTLGKRSFYAWYTLMRRMFDYAKTDGGVWLQYE</sequence>
<dbReference type="Proteomes" id="UP000054770">
    <property type="component" value="Unassembled WGS sequence"/>
</dbReference>